<evidence type="ECO:0000313" key="3">
    <source>
        <dbReference type="Proteomes" id="UP000216475"/>
    </source>
</evidence>
<dbReference type="InterPro" id="IPR025555">
    <property type="entry name" value="YppG"/>
</dbReference>
<evidence type="ECO:0000313" key="1">
    <source>
        <dbReference type="EMBL" id="PAD98911.1"/>
    </source>
</evidence>
<sequence>MYYYNTTEPRSHVQQQQMSDGRQRYYYEPVFQTEPTEQYTEQYHDKMYDHTWMQANENVGDTNRQTEPYTYNPYPPEYFSQWGGWQQAQQAQPPQQVTPYEYFKKPPLAPYWHSYAQPTNIQQPKQQAQLTKGLATYFQDKNGQMDINKMMSTVGQMASTVQQVSPIVKSLGSFLKILR</sequence>
<organism evidence="2 3">
    <name type="scientific">Terribacillus saccharophilus</name>
    <dbReference type="NCBI Taxonomy" id="361277"/>
    <lineage>
        <taxon>Bacteria</taxon>
        <taxon>Bacillati</taxon>
        <taxon>Bacillota</taxon>
        <taxon>Bacilli</taxon>
        <taxon>Bacillales</taxon>
        <taxon>Bacillaceae</taxon>
        <taxon>Terribacillus</taxon>
    </lineage>
</organism>
<proteinExistence type="predicted"/>
<evidence type="ECO:0000313" key="4">
    <source>
        <dbReference type="Proteomes" id="UP000216852"/>
    </source>
</evidence>
<gene>
    <name evidence="1" type="ORF">CHH48_15835</name>
    <name evidence="2" type="ORF">CHI12_07340</name>
</gene>
<accession>A0A268HEB9</accession>
<dbReference type="EMBL" id="NPBJ01000029">
    <property type="protein sequence ID" value="PAD98911.1"/>
    <property type="molecule type" value="Genomic_DNA"/>
</dbReference>
<keyword evidence="4" id="KW-1185">Reference proteome</keyword>
<comment type="caution">
    <text evidence="2">The sequence shown here is derived from an EMBL/GenBank/DDBJ whole genome shotgun (WGS) entry which is preliminary data.</text>
</comment>
<dbReference type="OrthoDB" id="2456726at2"/>
<evidence type="ECO:0000313" key="2">
    <source>
        <dbReference type="EMBL" id="PAE08205.1"/>
    </source>
</evidence>
<name>A0A268HEB9_9BACI</name>
<protein>
    <recommendedName>
        <fullName evidence="5">YppG-like protein</fullName>
    </recommendedName>
</protein>
<dbReference type="Pfam" id="PF14179">
    <property type="entry name" value="YppG"/>
    <property type="match status" value="1"/>
</dbReference>
<evidence type="ECO:0008006" key="5">
    <source>
        <dbReference type="Google" id="ProtNLM"/>
    </source>
</evidence>
<dbReference type="EMBL" id="NPBH01000028">
    <property type="protein sequence ID" value="PAE08205.1"/>
    <property type="molecule type" value="Genomic_DNA"/>
</dbReference>
<dbReference type="RefSeq" id="WP_095220127.1">
    <property type="nucleotide sequence ID" value="NZ_NPBH01000028.1"/>
</dbReference>
<dbReference type="Proteomes" id="UP000216852">
    <property type="component" value="Unassembled WGS sequence"/>
</dbReference>
<reference evidence="3 4" key="1">
    <citation type="submission" date="2017-07" db="EMBL/GenBank/DDBJ databases">
        <title>Isolation and whole genome analysis of endospore-forming bacteria from heroin.</title>
        <authorList>
            <person name="Kalinowski J."/>
            <person name="Ahrens B."/>
            <person name="Al-Dilaimi A."/>
            <person name="Winkler A."/>
            <person name="Wibberg D."/>
            <person name="Schleenbecker U."/>
            <person name="Ruckert C."/>
            <person name="Wolfel R."/>
            <person name="Grass G."/>
        </authorList>
    </citation>
    <scope>NUCLEOTIDE SEQUENCE [LARGE SCALE GENOMIC DNA]</scope>
    <source>
        <strain evidence="2 3">7509</strain>
        <strain evidence="1 4">7517-1</strain>
    </source>
</reference>
<dbReference type="AlphaFoldDB" id="A0A268HEB9"/>
<dbReference type="Proteomes" id="UP000216475">
    <property type="component" value="Unassembled WGS sequence"/>
</dbReference>